<dbReference type="SMART" id="SM00046">
    <property type="entry name" value="DAGKc"/>
    <property type="match status" value="1"/>
</dbReference>
<dbReference type="EMBL" id="VSIX01000018">
    <property type="protein sequence ID" value="TYB31932.1"/>
    <property type="molecule type" value="Genomic_DNA"/>
</dbReference>
<dbReference type="GO" id="GO:0005524">
    <property type="term" value="F:ATP binding"/>
    <property type="evidence" value="ECO:0007669"/>
    <property type="project" value="UniProtKB-KW"/>
</dbReference>
<name>A0A5D0MHQ7_9BACT</name>
<dbReference type="InterPro" id="IPR017438">
    <property type="entry name" value="ATP-NAD_kinase_N"/>
</dbReference>
<evidence type="ECO:0000313" key="13">
    <source>
        <dbReference type="EMBL" id="TYB31932.1"/>
    </source>
</evidence>
<dbReference type="Pfam" id="PF19279">
    <property type="entry name" value="YegS_C"/>
    <property type="match status" value="1"/>
</dbReference>
<dbReference type="GO" id="GO:0005886">
    <property type="term" value="C:plasma membrane"/>
    <property type="evidence" value="ECO:0007669"/>
    <property type="project" value="TreeGrafter"/>
</dbReference>
<dbReference type="PANTHER" id="PTHR12358:SF106">
    <property type="entry name" value="LIPID KINASE YEGS"/>
    <property type="match status" value="1"/>
</dbReference>
<dbReference type="InterPro" id="IPR005218">
    <property type="entry name" value="Diacylglycerol/lipid_kinase"/>
</dbReference>
<protein>
    <submittedName>
        <fullName evidence="13">Diacylglycerol kinase family lipid kinase</fullName>
    </submittedName>
</protein>
<keyword evidence="3" id="KW-0808">Transferase</keyword>
<evidence type="ECO:0000256" key="8">
    <source>
        <dbReference type="ARBA" id="ARBA00022842"/>
    </source>
</evidence>
<dbReference type="Proteomes" id="UP000324143">
    <property type="component" value="Unassembled WGS sequence"/>
</dbReference>
<dbReference type="NCBIfam" id="TIGR00147">
    <property type="entry name" value="YegS/Rv2252/BmrU family lipid kinase"/>
    <property type="match status" value="1"/>
</dbReference>
<dbReference type="Gene3D" id="2.60.200.40">
    <property type="match status" value="1"/>
</dbReference>
<comment type="cofactor">
    <cofactor evidence="1">
        <name>Mg(2+)</name>
        <dbReference type="ChEBI" id="CHEBI:18420"/>
    </cofactor>
</comment>
<dbReference type="InterPro" id="IPR045540">
    <property type="entry name" value="YegS/DAGK_C"/>
</dbReference>
<dbReference type="GO" id="GO:0008654">
    <property type="term" value="P:phospholipid biosynthetic process"/>
    <property type="evidence" value="ECO:0007669"/>
    <property type="project" value="UniProtKB-KW"/>
</dbReference>
<dbReference type="InterPro" id="IPR001206">
    <property type="entry name" value="Diacylglycerol_kinase_cat_dom"/>
</dbReference>
<dbReference type="InterPro" id="IPR016064">
    <property type="entry name" value="NAD/diacylglycerol_kinase_sf"/>
</dbReference>
<keyword evidence="11" id="KW-1208">Phospholipid metabolism</keyword>
<keyword evidence="8" id="KW-0460">Magnesium</keyword>
<organism evidence="13 14">
    <name type="scientific">Candidatus Mcinerneyibacterium aminivorans</name>
    <dbReference type="NCBI Taxonomy" id="2703815"/>
    <lineage>
        <taxon>Bacteria</taxon>
        <taxon>Candidatus Macinerneyibacteriota</taxon>
        <taxon>Candidatus Mcinerneyibacteria</taxon>
        <taxon>Candidatus Mcinerneyibacteriales</taxon>
        <taxon>Candidatus Mcinerneyibacteriaceae</taxon>
        <taxon>Candidatus Mcinerneyibacterium</taxon>
    </lineage>
</organism>
<keyword evidence="4" id="KW-0479">Metal-binding</keyword>
<evidence type="ECO:0000256" key="11">
    <source>
        <dbReference type="ARBA" id="ARBA00023264"/>
    </source>
</evidence>
<keyword evidence="6 13" id="KW-0418">Kinase</keyword>
<dbReference type="PANTHER" id="PTHR12358">
    <property type="entry name" value="SPHINGOSINE KINASE"/>
    <property type="match status" value="1"/>
</dbReference>
<keyword evidence="10" id="KW-0594">Phospholipid biosynthesis</keyword>
<dbReference type="Gene3D" id="3.40.50.10330">
    <property type="entry name" value="Probable inorganic polyphosphate/atp-NAD kinase, domain 1"/>
    <property type="match status" value="1"/>
</dbReference>
<evidence type="ECO:0000313" key="14">
    <source>
        <dbReference type="Proteomes" id="UP000324143"/>
    </source>
</evidence>
<sequence>MNKWLAIVNPHAGIEKTRKKWDYIEYLLTKNKIDFEYIFTTKRGDATGLAREAVKNNYKKIISVGGDGTANEVVNGIFKQKYRDPLEIILGVIEVGTGNDWCKSIGVPSDFKKSIALLKSENRLLHDVGLIKYRNNKRNKSRYFINVAGLGFDAAVAYKTNCLKDKSRGNKFSYFWNILSTLFKYEPKKVEVSVGEDKFKEYMLSMNVGIGKYSGGKMQFTPSARIDDGLFDFTFIENISKIEIIKNIKRLYDGTILEHPNIRSYRAKTIEIKSDERVFLEADGESLGHTPAKFTILKRALNVVSDFGR</sequence>
<dbReference type="PROSITE" id="PS50146">
    <property type="entry name" value="DAGK"/>
    <property type="match status" value="1"/>
</dbReference>
<reference evidence="13" key="1">
    <citation type="submission" date="2019-08" db="EMBL/GenBank/DDBJ databases">
        <title>Genomic characterization of a novel candidate phylum (ARYD3) from a high temperature, high salinity tertiary oil reservoir in north central Oklahoma, USA.</title>
        <authorList>
            <person name="Youssef N.H."/>
            <person name="Yadav A."/>
            <person name="Elshahed M.S."/>
        </authorList>
    </citation>
    <scope>NUCLEOTIDE SEQUENCE [LARGE SCALE GENOMIC DNA]</scope>
    <source>
        <strain evidence="13">ARYD3</strain>
    </source>
</reference>
<evidence type="ECO:0000256" key="9">
    <source>
        <dbReference type="ARBA" id="ARBA00023098"/>
    </source>
</evidence>
<dbReference type="AlphaFoldDB" id="A0A5D0MHQ7"/>
<evidence type="ECO:0000256" key="1">
    <source>
        <dbReference type="ARBA" id="ARBA00001946"/>
    </source>
</evidence>
<proteinExistence type="predicted"/>
<evidence type="ECO:0000256" key="7">
    <source>
        <dbReference type="ARBA" id="ARBA00022840"/>
    </source>
</evidence>
<evidence type="ECO:0000259" key="12">
    <source>
        <dbReference type="PROSITE" id="PS50146"/>
    </source>
</evidence>
<gene>
    <name evidence="13" type="ORF">FXF47_01610</name>
</gene>
<dbReference type="SUPFAM" id="SSF111331">
    <property type="entry name" value="NAD kinase/diacylglycerol kinase-like"/>
    <property type="match status" value="1"/>
</dbReference>
<dbReference type="GO" id="GO:0046872">
    <property type="term" value="F:metal ion binding"/>
    <property type="evidence" value="ECO:0007669"/>
    <property type="project" value="UniProtKB-KW"/>
</dbReference>
<evidence type="ECO:0000256" key="6">
    <source>
        <dbReference type="ARBA" id="ARBA00022777"/>
    </source>
</evidence>
<evidence type="ECO:0000256" key="2">
    <source>
        <dbReference type="ARBA" id="ARBA00022516"/>
    </source>
</evidence>
<keyword evidence="2" id="KW-0444">Lipid biosynthesis</keyword>
<evidence type="ECO:0000256" key="10">
    <source>
        <dbReference type="ARBA" id="ARBA00023209"/>
    </source>
</evidence>
<keyword evidence="7" id="KW-0067">ATP-binding</keyword>
<feature type="domain" description="DAGKc" evidence="12">
    <location>
        <begin position="1"/>
        <end position="135"/>
    </location>
</feature>
<dbReference type="Pfam" id="PF00781">
    <property type="entry name" value="DAGK_cat"/>
    <property type="match status" value="1"/>
</dbReference>
<dbReference type="InterPro" id="IPR050187">
    <property type="entry name" value="Lipid_Phosphate_FormReg"/>
</dbReference>
<keyword evidence="9" id="KW-0443">Lipid metabolism</keyword>
<evidence type="ECO:0000256" key="5">
    <source>
        <dbReference type="ARBA" id="ARBA00022741"/>
    </source>
</evidence>
<dbReference type="GO" id="GO:0016301">
    <property type="term" value="F:kinase activity"/>
    <property type="evidence" value="ECO:0007669"/>
    <property type="project" value="UniProtKB-KW"/>
</dbReference>
<keyword evidence="14" id="KW-1185">Reference proteome</keyword>
<accession>A0A5D0MHQ7</accession>
<evidence type="ECO:0000256" key="4">
    <source>
        <dbReference type="ARBA" id="ARBA00022723"/>
    </source>
</evidence>
<keyword evidence="5" id="KW-0547">Nucleotide-binding</keyword>
<comment type="caution">
    <text evidence="13">The sequence shown here is derived from an EMBL/GenBank/DDBJ whole genome shotgun (WGS) entry which is preliminary data.</text>
</comment>
<evidence type="ECO:0000256" key="3">
    <source>
        <dbReference type="ARBA" id="ARBA00022679"/>
    </source>
</evidence>